<evidence type="ECO:0000313" key="4">
    <source>
        <dbReference type="Proteomes" id="UP001596135"/>
    </source>
</evidence>
<evidence type="ECO:0000313" key="3">
    <source>
        <dbReference type="EMBL" id="MFC6042511.1"/>
    </source>
</evidence>
<sequence>MPRVPVTALRRLGTLAAGFLLVAGLAHVPADADGTTPDPMAGAPAVGACYDLTLKDGWEHSVPKEPVDCASDHTTVVIRVGELDAGLTWSSSEKAIAKNVSAQCGAAFAAKVGSKPAQLMYSQYSWFWFEPTDAEEDAGARWFSCHLAALEDRALGVLPDSLPRAGRNLPDALARCFVGRKFAKTTCADRHDWRLEFATVVHQKPTAKNIDAASQRVCPRHVSTRTWLRSGVPLDRRSFVLGCSSKTRR</sequence>
<keyword evidence="4" id="KW-1185">Reference proteome</keyword>
<proteinExistence type="predicted"/>
<protein>
    <submittedName>
        <fullName evidence="3">Septum formation family protein</fullName>
    </submittedName>
</protein>
<gene>
    <name evidence="3" type="ORF">ACFPYL_05480</name>
</gene>
<dbReference type="RefSeq" id="WP_379151366.1">
    <property type="nucleotide sequence ID" value="NZ_JBHSRJ010000003.1"/>
</dbReference>
<keyword evidence="1" id="KW-0732">Signal</keyword>
<name>A0ABW1LEX9_9ACTN</name>
<accession>A0ABW1LEX9</accession>
<feature type="signal peptide" evidence="1">
    <location>
        <begin position="1"/>
        <end position="32"/>
    </location>
</feature>
<dbReference type="Proteomes" id="UP001596135">
    <property type="component" value="Unassembled WGS sequence"/>
</dbReference>
<dbReference type="InterPro" id="IPR026004">
    <property type="entry name" value="Septum_form"/>
</dbReference>
<organism evidence="3 4">
    <name type="scientific">Nocardioides hankookensis</name>
    <dbReference type="NCBI Taxonomy" id="443157"/>
    <lineage>
        <taxon>Bacteria</taxon>
        <taxon>Bacillati</taxon>
        <taxon>Actinomycetota</taxon>
        <taxon>Actinomycetes</taxon>
        <taxon>Propionibacteriales</taxon>
        <taxon>Nocardioidaceae</taxon>
        <taxon>Nocardioides</taxon>
    </lineage>
</organism>
<evidence type="ECO:0000259" key="2">
    <source>
        <dbReference type="Pfam" id="PF13845"/>
    </source>
</evidence>
<evidence type="ECO:0000256" key="1">
    <source>
        <dbReference type="SAM" id="SignalP"/>
    </source>
</evidence>
<feature type="chain" id="PRO_5045653724" evidence="1">
    <location>
        <begin position="33"/>
        <end position="249"/>
    </location>
</feature>
<reference evidence="4" key="1">
    <citation type="journal article" date="2019" name="Int. J. Syst. Evol. Microbiol.">
        <title>The Global Catalogue of Microorganisms (GCM) 10K type strain sequencing project: providing services to taxonomists for standard genome sequencing and annotation.</title>
        <authorList>
            <consortium name="The Broad Institute Genomics Platform"/>
            <consortium name="The Broad Institute Genome Sequencing Center for Infectious Disease"/>
            <person name="Wu L."/>
            <person name="Ma J."/>
        </authorList>
    </citation>
    <scope>NUCLEOTIDE SEQUENCE [LARGE SCALE GENOMIC DNA]</scope>
    <source>
        <strain evidence="4">CCUG 54522</strain>
    </source>
</reference>
<dbReference type="EMBL" id="JBHSRJ010000003">
    <property type="protein sequence ID" value="MFC6042511.1"/>
    <property type="molecule type" value="Genomic_DNA"/>
</dbReference>
<dbReference type="Pfam" id="PF13845">
    <property type="entry name" value="Septum_form"/>
    <property type="match status" value="1"/>
</dbReference>
<comment type="caution">
    <text evidence="3">The sequence shown here is derived from an EMBL/GenBank/DDBJ whole genome shotgun (WGS) entry which is preliminary data.</text>
</comment>
<feature type="domain" description="Septum formation-related" evidence="2">
    <location>
        <begin position="45"/>
        <end position="145"/>
    </location>
</feature>